<evidence type="ECO:0000313" key="3">
    <source>
        <dbReference type="EMBL" id="KAF2705618.1"/>
    </source>
</evidence>
<dbReference type="Proteomes" id="UP000799428">
    <property type="component" value="Unassembled WGS sequence"/>
</dbReference>
<dbReference type="GO" id="GO:0016491">
    <property type="term" value="F:oxidoreductase activity"/>
    <property type="evidence" value="ECO:0007669"/>
    <property type="project" value="InterPro"/>
</dbReference>
<dbReference type="InterPro" id="IPR009799">
    <property type="entry name" value="EthD_dom"/>
</dbReference>
<dbReference type="AlphaFoldDB" id="A0A6G1JYJ3"/>
<evidence type="ECO:0000256" key="1">
    <source>
        <dbReference type="ARBA" id="ARBA00005986"/>
    </source>
</evidence>
<organism evidence="3 4">
    <name type="scientific">Pleomassaria siparia CBS 279.74</name>
    <dbReference type="NCBI Taxonomy" id="1314801"/>
    <lineage>
        <taxon>Eukaryota</taxon>
        <taxon>Fungi</taxon>
        <taxon>Dikarya</taxon>
        <taxon>Ascomycota</taxon>
        <taxon>Pezizomycotina</taxon>
        <taxon>Dothideomycetes</taxon>
        <taxon>Pleosporomycetidae</taxon>
        <taxon>Pleosporales</taxon>
        <taxon>Pleomassariaceae</taxon>
        <taxon>Pleomassaria</taxon>
    </lineage>
</organism>
<keyword evidence="4" id="KW-1185">Reference proteome</keyword>
<dbReference type="Gene3D" id="3.30.70.100">
    <property type="match status" value="1"/>
</dbReference>
<dbReference type="EMBL" id="MU005778">
    <property type="protein sequence ID" value="KAF2705618.1"/>
    <property type="molecule type" value="Genomic_DNA"/>
</dbReference>
<dbReference type="SUPFAM" id="SSF54909">
    <property type="entry name" value="Dimeric alpha+beta barrel"/>
    <property type="match status" value="1"/>
</dbReference>
<proteinExistence type="inferred from homology"/>
<dbReference type="OrthoDB" id="2519291at2759"/>
<accession>A0A6G1JYJ3</accession>
<reference evidence="3" key="1">
    <citation type="journal article" date="2020" name="Stud. Mycol.">
        <title>101 Dothideomycetes genomes: a test case for predicting lifestyles and emergence of pathogens.</title>
        <authorList>
            <person name="Haridas S."/>
            <person name="Albert R."/>
            <person name="Binder M."/>
            <person name="Bloem J."/>
            <person name="Labutti K."/>
            <person name="Salamov A."/>
            <person name="Andreopoulos B."/>
            <person name="Baker S."/>
            <person name="Barry K."/>
            <person name="Bills G."/>
            <person name="Bluhm B."/>
            <person name="Cannon C."/>
            <person name="Castanera R."/>
            <person name="Culley D."/>
            <person name="Daum C."/>
            <person name="Ezra D."/>
            <person name="Gonzalez J."/>
            <person name="Henrissat B."/>
            <person name="Kuo A."/>
            <person name="Liang C."/>
            <person name="Lipzen A."/>
            <person name="Lutzoni F."/>
            <person name="Magnuson J."/>
            <person name="Mondo S."/>
            <person name="Nolan M."/>
            <person name="Ohm R."/>
            <person name="Pangilinan J."/>
            <person name="Park H.-J."/>
            <person name="Ramirez L."/>
            <person name="Alfaro M."/>
            <person name="Sun H."/>
            <person name="Tritt A."/>
            <person name="Yoshinaga Y."/>
            <person name="Zwiers L.-H."/>
            <person name="Turgeon B."/>
            <person name="Goodwin S."/>
            <person name="Spatafora J."/>
            <person name="Crous P."/>
            <person name="Grigoriev I."/>
        </authorList>
    </citation>
    <scope>NUCLEOTIDE SEQUENCE</scope>
    <source>
        <strain evidence="3">CBS 279.74</strain>
    </source>
</reference>
<evidence type="ECO:0000259" key="2">
    <source>
        <dbReference type="Pfam" id="PF07110"/>
    </source>
</evidence>
<gene>
    <name evidence="3" type="ORF">K504DRAFT_460331</name>
</gene>
<dbReference type="InterPro" id="IPR011008">
    <property type="entry name" value="Dimeric_a/b-barrel"/>
</dbReference>
<evidence type="ECO:0000313" key="4">
    <source>
        <dbReference type="Proteomes" id="UP000799428"/>
    </source>
</evidence>
<comment type="similarity">
    <text evidence="1">Belongs to the tpcK family.</text>
</comment>
<name>A0A6G1JYJ3_9PLEO</name>
<dbReference type="Pfam" id="PF07110">
    <property type="entry name" value="EthD"/>
    <property type="match status" value="1"/>
</dbReference>
<feature type="domain" description="EthD" evidence="2">
    <location>
        <begin position="12"/>
        <end position="112"/>
    </location>
</feature>
<sequence length="132" mass="14878">MVFIVLLYITRKPTLTPSEFRHHWDTQHVQLLKSIAGEDFPITHTRHYIARPTEVNGAWQAAVLLGGQEDFSYDGIAELVFEDEDAFHTFFASVSAPEAAASIAEDEDRFIVREKTRAVVAGETSVTARRDE</sequence>
<protein>
    <recommendedName>
        <fullName evidence="2">EthD domain-containing protein</fullName>
    </recommendedName>
</protein>